<dbReference type="SUPFAM" id="SSF46785">
    <property type="entry name" value="Winged helix' DNA-binding domain"/>
    <property type="match status" value="1"/>
</dbReference>
<reference evidence="6" key="1">
    <citation type="journal article" date="2021" name="PeerJ">
        <title>Extensive microbial diversity within the chicken gut microbiome revealed by metagenomics and culture.</title>
        <authorList>
            <person name="Gilroy R."/>
            <person name="Ravi A."/>
            <person name="Getino M."/>
            <person name="Pursley I."/>
            <person name="Horton D.L."/>
            <person name="Alikhan N.F."/>
            <person name="Baker D."/>
            <person name="Gharbi K."/>
            <person name="Hall N."/>
            <person name="Watson M."/>
            <person name="Adriaenssens E.M."/>
            <person name="Foster-Nyarko E."/>
            <person name="Jarju S."/>
            <person name="Secka A."/>
            <person name="Antonio M."/>
            <person name="Oren A."/>
            <person name="Chaudhuri R.R."/>
            <person name="La Ragione R."/>
            <person name="Hildebrand F."/>
            <person name="Pallen M.J."/>
        </authorList>
    </citation>
    <scope>NUCLEOTIDE SEQUENCE</scope>
    <source>
        <strain evidence="6">CHK188-11489</strain>
    </source>
</reference>
<keyword evidence="2" id="KW-0238">DNA-binding</keyword>
<dbReference type="InterPro" id="IPR036390">
    <property type="entry name" value="WH_DNA-bd_sf"/>
</dbReference>
<dbReference type="GO" id="GO:0006355">
    <property type="term" value="P:regulation of DNA-templated transcription"/>
    <property type="evidence" value="ECO:0007669"/>
    <property type="project" value="InterPro"/>
</dbReference>
<keyword evidence="1" id="KW-0805">Transcription regulation</keyword>
<dbReference type="InterPro" id="IPR014710">
    <property type="entry name" value="RmlC-like_jellyroll"/>
</dbReference>
<dbReference type="InterPro" id="IPR012318">
    <property type="entry name" value="HTH_CRP"/>
</dbReference>
<accession>A0A9D2JQB4</accession>
<dbReference type="PROSITE" id="PS50042">
    <property type="entry name" value="CNMP_BINDING_3"/>
    <property type="match status" value="1"/>
</dbReference>
<keyword evidence="3" id="KW-0804">Transcription</keyword>
<gene>
    <name evidence="6" type="ORF">H9724_08865</name>
</gene>
<evidence type="ECO:0000256" key="3">
    <source>
        <dbReference type="ARBA" id="ARBA00023163"/>
    </source>
</evidence>
<feature type="domain" description="Cyclic nucleotide-binding" evidence="4">
    <location>
        <begin position="11"/>
        <end position="109"/>
    </location>
</feature>
<sequence length="221" mass="24498">MEIRDLPHVPLFRGLAEEETALALAALNARRLPFRRGRQLLQAGQCTGRFGLVLAGRVHIEHLDVWGSKTLLGQAQEGDLFAETYACLPHEPMLVQVTAASDGEALFLDGALLLAPGSEPWRQQLTRNLLEIAARKNLELARRNLYTAPKTIRGRVTAYFSALAVKSGSLRFTLPYDRQQLADYLGVDRSALSSTLSQMQRDGLLVLGRRTVELRTPPETL</sequence>
<dbReference type="Pfam" id="PF13545">
    <property type="entry name" value="HTH_Crp_2"/>
    <property type="match status" value="1"/>
</dbReference>
<dbReference type="SMART" id="SM00419">
    <property type="entry name" value="HTH_CRP"/>
    <property type="match status" value="1"/>
</dbReference>
<evidence type="ECO:0000256" key="2">
    <source>
        <dbReference type="ARBA" id="ARBA00023125"/>
    </source>
</evidence>
<dbReference type="PROSITE" id="PS51063">
    <property type="entry name" value="HTH_CRP_2"/>
    <property type="match status" value="1"/>
</dbReference>
<dbReference type="InterPro" id="IPR000595">
    <property type="entry name" value="cNMP-bd_dom"/>
</dbReference>
<evidence type="ECO:0000313" key="7">
    <source>
        <dbReference type="Proteomes" id="UP000824105"/>
    </source>
</evidence>
<dbReference type="Proteomes" id="UP000824105">
    <property type="component" value="Unassembled WGS sequence"/>
</dbReference>
<dbReference type="Gene3D" id="2.60.120.10">
    <property type="entry name" value="Jelly Rolls"/>
    <property type="match status" value="1"/>
</dbReference>
<name>A0A9D2JQB4_9FIRM</name>
<reference evidence="6" key="2">
    <citation type="submission" date="2021-04" db="EMBL/GenBank/DDBJ databases">
        <authorList>
            <person name="Gilroy R."/>
        </authorList>
    </citation>
    <scope>NUCLEOTIDE SEQUENCE</scope>
    <source>
        <strain evidence="6">CHK188-11489</strain>
    </source>
</reference>
<dbReference type="SUPFAM" id="SSF51206">
    <property type="entry name" value="cAMP-binding domain-like"/>
    <property type="match status" value="1"/>
</dbReference>
<evidence type="ECO:0000259" key="5">
    <source>
        <dbReference type="PROSITE" id="PS51063"/>
    </source>
</evidence>
<comment type="caution">
    <text evidence="6">The sequence shown here is derived from an EMBL/GenBank/DDBJ whole genome shotgun (WGS) entry which is preliminary data.</text>
</comment>
<dbReference type="AlphaFoldDB" id="A0A9D2JQB4"/>
<proteinExistence type="predicted"/>
<dbReference type="InterPro" id="IPR018490">
    <property type="entry name" value="cNMP-bd_dom_sf"/>
</dbReference>
<feature type="domain" description="HTH crp-type" evidence="5">
    <location>
        <begin position="150"/>
        <end position="218"/>
    </location>
</feature>
<protein>
    <submittedName>
        <fullName evidence="6">Crp/Fnr family transcriptional regulator</fullName>
    </submittedName>
</protein>
<dbReference type="Pfam" id="PF00027">
    <property type="entry name" value="cNMP_binding"/>
    <property type="match status" value="1"/>
</dbReference>
<dbReference type="EMBL" id="DXBF01000068">
    <property type="protein sequence ID" value="HIZ62858.1"/>
    <property type="molecule type" value="Genomic_DNA"/>
</dbReference>
<organism evidence="6 7">
    <name type="scientific">Candidatus Gemmiger avistercoris</name>
    <dbReference type="NCBI Taxonomy" id="2838606"/>
    <lineage>
        <taxon>Bacteria</taxon>
        <taxon>Bacillati</taxon>
        <taxon>Bacillota</taxon>
        <taxon>Clostridia</taxon>
        <taxon>Eubacteriales</taxon>
        <taxon>Gemmiger</taxon>
    </lineage>
</organism>
<dbReference type="GO" id="GO:0003677">
    <property type="term" value="F:DNA binding"/>
    <property type="evidence" value="ECO:0007669"/>
    <property type="project" value="UniProtKB-KW"/>
</dbReference>
<evidence type="ECO:0000256" key="1">
    <source>
        <dbReference type="ARBA" id="ARBA00023015"/>
    </source>
</evidence>
<evidence type="ECO:0000313" key="6">
    <source>
        <dbReference type="EMBL" id="HIZ62858.1"/>
    </source>
</evidence>
<evidence type="ECO:0000259" key="4">
    <source>
        <dbReference type="PROSITE" id="PS50042"/>
    </source>
</evidence>